<dbReference type="GO" id="GO:0003676">
    <property type="term" value="F:nucleic acid binding"/>
    <property type="evidence" value="ECO:0007669"/>
    <property type="project" value="InterPro"/>
</dbReference>
<evidence type="ECO:0000313" key="2">
    <source>
        <dbReference type="Proteomes" id="UP000887159"/>
    </source>
</evidence>
<dbReference type="EMBL" id="BMAU01021406">
    <property type="protein sequence ID" value="GFY32996.1"/>
    <property type="molecule type" value="Genomic_DNA"/>
</dbReference>
<sequence>MKDKAEKNDRHSKWEEAHVNWRRNEWHNILFHVKSHFNDHPDNKGIFIWRERVNRNNPASELGSVKFGNGAIMVYAVIPTNRRTDLHIIRIGALIGRQ</sequence>
<organism evidence="1 2">
    <name type="scientific">Trichonephila clavipes</name>
    <name type="common">Golden silk orbweaver</name>
    <name type="synonym">Nephila clavipes</name>
    <dbReference type="NCBI Taxonomy" id="2585209"/>
    <lineage>
        <taxon>Eukaryota</taxon>
        <taxon>Metazoa</taxon>
        <taxon>Ecdysozoa</taxon>
        <taxon>Arthropoda</taxon>
        <taxon>Chelicerata</taxon>
        <taxon>Arachnida</taxon>
        <taxon>Araneae</taxon>
        <taxon>Araneomorphae</taxon>
        <taxon>Entelegynae</taxon>
        <taxon>Araneoidea</taxon>
        <taxon>Nephilidae</taxon>
        <taxon>Trichonephila</taxon>
    </lineage>
</organism>
<reference evidence="1" key="1">
    <citation type="submission" date="2020-08" db="EMBL/GenBank/DDBJ databases">
        <title>Multicomponent nature underlies the extraordinary mechanical properties of spider dragline silk.</title>
        <authorList>
            <person name="Kono N."/>
            <person name="Nakamura H."/>
            <person name="Mori M."/>
            <person name="Yoshida Y."/>
            <person name="Ohtoshi R."/>
            <person name="Malay A.D."/>
            <person name="Moran D.A.P."/>
            <person name="Tomita M."/>
            <person name="Numata K."/>
            <person name="Arakawa K."/>
        </authorList>
    </citation>
    <scope>NUCLEOTIDE SEQUENCE</scope>
</reference>
<accession>A0A8X6WFC3</accession>
<name>A0A8X6WFC3_TRICX</name>
<gene>
    <name evidence="1" type="primary">X975_01565</name>
    <name evidence="1" type="ORF">TNCV_2877451</name>
</gene>
<comment type="caution">
    <text evidence="1">The sequence shown here is derived from an EMBL/GenBank/DDBJ whole genome shotgun (WGS) entry which is preliminary data.</text>
</comment>
<protein>
    <submittedName>
        <fullName evidence="1">Transposable element Tcb2 transposase</fullName>
    </submittedName>
</protein>
<dbReference type="Proteomes" id="UP000887159">
    <property type="component" value="Unassembled WGS sequence"/>
</dbReference>
<dbReference type="InterPro" id="IPR036397">
    <property type="entry name" value="RNaseH_sf"/>
</dbReference>
<dbReference type="Gene3D" id="3.30.420.10">
    <property type="entry name" value="Ribonuclease H-like superfamily/Ribonuclease H"/>
    <property type="match status" value="1"/>
</dbReference>
<dbReference type="AlphaFoldDB" id="A0A8X6WFC3"/>
<proteinExistence type="predicted"/>
<keyword evidence="2" id="KW-1185">Reference proteome</keyword>
<evidence type="ECO:0000313" key="1">
    <source>
        <dbReference type="EMBL" id="GFY32996.1"/>
    </source>
</evidence>